<dbReference type="InterPro" id="IPR026960">
    <property type="entry name" value="RVT-Znf"/>
</dbReference>
<gene>
    <name evidence="3" type="ORF">Dsin_023263</name>
</gene>
<dbReference type="PANTHER" id="PTHR33116">
    <property type="entry name" value="REVERSE TRANSCRIPTASE ZINC-BINDING DOMAIN-CONTAINING PROTEIN-RELATED-RELATED"/>
    <property type="match status" value="1"/>
</dbReference>
<evidence type="ECO:0000313" key="4">
    <source>
        <dbReference type="Proteomes" id="UP001281410"/>
    </source>
</evidence>
<dbReference type="Pfam" id="PF13456">
    <property type="entry name" value="RVT_3"/>
    <property type="match status" value="1"/>
</dbReference>
<name>A0AAE0A3B0_9ROSI</name>
<dbReference type="PANTHER" id="PTHR33116:SF86">
    <property type="entry name" value="REVERSE TRANSCRIPTASE DOMAIN-CONTAINING PROTEIN"/>
    <property type="match status" value="1"/>
</dbReference>
<dbReference type="Pfam" id="PF13966">
    <property type="entry name" value="zf-RVT"/>
    <property type="match status" value="1"/>
</dbReference>
<dbReference type="EMBL" id="JANJYJ010000007">
    <property type="protein sequence ID" value="KAK3199848.1"/>
    <property type="molecule type" value="Genomic_DNA"/>
</dbReference>
<organism evidence="3 4">
    <name type="scientific">Dipteronia sinensis</name>
    <dbReference type="NCBI Taxonomy" id="43782"/>
    <lineage>
        <taxon>Eukaryota</taxon>
        <taxon>Viridiplantae</taxon>
        <taxon>Streptophyta</taxon>
        <taxon>Embryophyta</taxon>
        <taxon>Tracheophyta</taxon>
        <taxon>Spermatophyta</taxon>
        <taxon>Magnoliopsida</taxon>
        <taxon>eudicotyledons</taxon>
        <taxon>Gunneridae</taxon>
        <taxon>Pentapetalae</taxon>
        <taxon>rosids</taxon>
        <taxon>malvids</taxon>
        <taxon>Sapindales</taxon>
        <taxon>Sapindaceae</taxon>
        <taxon>Hippocastanoideae</taxon>
        <taxon>Acereae</taxon>
        <taxon>Dipteronia</taxon>
    </lineage>
</organism>
<proteinExistence type="predicted"/>
<comment type="caution">
    <text evidence="3">The sequence shown here is derived from an EMBL/GenBank/DDBJ whole genome shotgun (WGS) entry which is preliminary data.</text>
</comment>
<evidence type="ECO:0000259" key="1">
    <source>
        <dbReference type="Pfam" id="PF13456"/>
    </source>
</evidence>
<dbReference type="CDD" id="cd06222">
    <property type="entry name" value="RNase_H_like"/>
    <property type="match status" value="1"/>
</dbReference>
<feature type="domain" description="Reverse transcriptase zinc-binding" evidence="2">
    <location>
        <begin position="314"/>
        <end position="366"/>
    </location>
</feature>
<evidence type="ECO:0000259" key="2">
    <source>
        <dbReference type="Pfam" id="PF13966"/>
    </source>
</evidence>
<dbReference type="GO" id="GO:0003676">
    <property type="term" value="F:nucleic acid binding"/>
    <property type="evidence" value="ECO:0007669"/>
    <property type="project" value="InterPro"/>
</dbReference>
<dbReference type="GO" id="GO:0004523">
    <property type="term" value="F:RNA-DNA hybrid ribonuclease activity"/>
    <property type="evidence" value="ECO:0007669"/>
    <property type="project" value="InterPro"/>
</dbReference>
<dbReference type="InterPro" id="IPR044730">
    <property type="entry name" value="RNase_H-like_dom_plant"/>
</dbReference>
<keyword evidence="4" id="KW-1185">Reference proteome</keyword>
<dbReference type="Proteomes" id="UP001281410">
    <property type="component" value="Unassembled WGS sequence"/>
</dbReference>
<accession>A0AAE0A3B0</accession>
<protein>
    <recommendedName>
        <fullName evidence="5">RNase H type-1 domain-containing protein</fullName>
    </recommendedName>
</protein>
<feature type="domain" description="RNase H type-1" evidence="1">
    <location>
        <begin position="394"/>
        <end position="513"/>
    </location>
</feature>
<reference evidence="3" key="1">
    <citation type="journal article" date="2023" name="Plant J.">
        <title>Genome sequences and population genomics provide insights into the demographic history, inbreeding, and mutation load of two 'living fossil' tree species of Dipteronia.</title>
        <authorList>
            <person name="Feng Y."/>
            <person name="Comes H.P."/>
            <person name="Chen J."/>
            <person name="Zhu S."/>
            <person name="Lu R."/>
            <person name="Zhang X."/>
            <person name="Li P."/>
            <person name="Qiu J."/>
            <person name="Olsen K.M."/>
            <person name="Qiu Y."/>
        </authorList>
    </citation>
    <scope>NUCLEOTIDE SEQUENCE</scope>
    <source>
        <strain evidence="3">NBL</strain>
    </source>
</reference>
<evidence type="ECO:0008006" key="5">
    <source>
        <dbReference type="Google" id="ProtNLM"/>
    </source>
</evidence>
<sequence length="537" mass="60338">MGLGIRSSRGGLLIGHLFFAYYSILFSRVSKYCSLKILRILEVYERGSGQQINLQKSKLTFTPNVLSSHMSETQNLLGVNVCNCQDKYLCLPSMVGRNKRLLFNDIKDRVWKKFRGWNDSMFSFDGNEVLIKAVAQAVPTYAMSIFQIHVGLCKDLSSMFSKFLWGSKGGNRKISWDATIKKGCSHIWRSLLWGRSLLSKGIRWVVGDGNNIHVFKDQWIPRPNTFKPITVNPENDLRVADLLDRNHQGRDTTKLDRAMLPINKDIIMSIPISWRGGKDYIAWHFDNKGVYTVQSGYRLALDLRVGASSSNSSISLGWWNSPWRLNIPPKVRIFVWRACLNVIPSMKNIWKRKMMASPHCIRSSRRVFSSRTLFLSPRLTPTWIPPPPGRFKLNTAAAVSKFSNIRRIGAAIRIDKGLVLAALSNQMQGSFIAAVSELIALREGLQLAIFYNFRVQIAEVVSPSVVSILNDPSAHGWDSKFLVKEILAMLAVVGGSLGQVISKSGNTLAHKLALLAFSSARERLWLANNPLCSSPVV</sequence>
<evidence type="ECO:0000313" key="3">
    <source>
        <dbReference type="EMBL" id="KAK3199848.1"/>
    </source>
</evidence>
<dbReference type="InterPro" id="IPR002156">
    <property type="entry name" value="RNaseH_domain"/>
</dbReference>
<dbReference type="AlphaFoldDB" id="A0AAE0A3B0"/>